<comment type="caution">
    <text evidence="2">The sequence shown here is derived from an EMBL/GenBank/DDBJ whole genome shotgun (WGS) entry which is preliminary data.</text>
</comment>
<feature type="domain" description="Aminoglycoside phosphotransferase" evidence="1">
    <location>
        <begin position="151"/>
        <end position="197"/>
    </location>
</feature>
<evidence type="ECO:0000313" key="2">
    <source>
        <dbReference type="EMBL" id="KAK7994517.1"/>
    </source>
</evidence>
<reference evidence="2 3" key="1">
    <citation type="submission" date="2023-01" db="EMBL/GenBank/DDBJ databases">
        <title>Analysis of 21 Apiospora genomes using comparative genomics revels a genus with tremendous synthesis potential of carbohydrate active enzymes and secondary metabolites.</title>
        <authorList>
            <person name="Sorensen T."/>
        </authorList>
    </citation>
    <scope>NUCLEOTIDE SEQUENCE [LARGE SCALE GENOMIC DNA]</scope>
    <source>
        <strain evidence="2 3">CBS 20057</strain>
    </source>
</reference>
<dbReference type="PANTHER" id="PTHR21310">
    <property type="entry name" value="AMINOGLYCOSIDE PHOSPHOTRANSFERASE-RELATED-RELATED"/>
    <property type="match status" value="1"/>
</dbReference>
<dbReference type="EMBL" id="JAQQWI010000024">
    <property type="protein sequence ID" value="KAK7994517.1"/>
    <property type="molecule type" value="Genomic_DNA"/>
</dbReference>
<name>A0ABR1R0L6_9PEZI</name>
<dbReference type="InterPro" id="IPR051678">
    <property type="entry name" value="AGP_Transferase"/>
</dbReference>
<dbReference type="Gene3D" id="3.90.1200.10">
    <property type="match status" value="1"/>
</dbReference>
<sequence length="294" mass="32318">MSFVPSQKRTSWGTVIYTLDGAIQDFFHAYGGTSVTQSECDTKTVILVSAPLTPVPIQGQFSYTVVAGPAQAHIVQFRAAQSKLDMDIMGLAVAVHPDFAPRCSYHGQIGADDSPLHIYVMHKREGLCSFESRDSSVEGASAFVARQFQTVSPAVFALLPFVLNHGDLSESNILVNKDNGRITGIIDWAEAEVSPFGLSLWGLESLLGYGRKGNFYFYDNAEQLRDEFWRIFEAEIGTAADALSDEVKHAIKVARMAGLLLSWCFIFDEDMARQKVRDTDAALGRADIFCTEGI</sequence>
<proteinExistence type="predicted"/>
<protein>
    <recommendedName>
        <fullName evidence="1">Aminoglycoside phosphotransferase domain-containing protein</fullName>
    </recommendedName>
</protein>
<dbReference type="InterPro" id="IPR011009">
    <property type="entry name" value="Kinase-like_dom_sf"/>
</dbReference>
<dbReference type="Pfam" id="PF01636">
    <property type="entry name" value="APH"/>
    <property type="match status" value="1"/>
</dbReference>
<evidence type="ECO:0000259" key="1">
    <source>
        <dbReference type="Pfam" id="PF01636"/>
    </source>
</evidence>
<keyword evidence="3" id="KW-1185">Reference proteome</keyword>
<organism evidence="2 3">
    <name type="scientific">Apiospora marii</name>
    <dbReference type="NCBI Taxonomy" id="335849"/>
    <lineage>
        <taxon>Eukaryota</taxon>
        <taxon>Fungi</taxon>
        <taxon>Dikarya</taxon>
        <taxon>Ascomycota</taxon>
        <taxon>Pezizomycotina</taxon>
        <taxon>Sordariomycetes</taxon>
        <taxon>Xylariomycetidae</taxon>
        <taxon>Amphisphaeriales</taxon>
        <taxon>Apiosporaceae</taxon>
        <taxon>Apiospora</taxon>
    </lineage>
</organism>
<dbReference type="SUPFAM" id="SSF56112">
    <property type="entry name" value="Protein kinase-like (PK-like)"/>
    <property type="match status" value="1"/>
</dbReference>
<gene>
    <name evidence="2" type="ORF">PG991_016105</name>
</gene>
<dbReference type="InterPro" id="IPR002575">
    <property type="entry name" value="Aminoglycoside_PTrfase"/>
</dbReference>
<accession>A0ABR1R0L6</accession>
<dbReference type="Proteomes" id="UP001396898">
    <property type="component" value="Unassembled WGS sequence"/>
</dbReference>
<evidence type="ECO:0000313" key="3">
    <source>
        <dbReference type="Proteomes" id="UP001396898"/>
    </source>
</evidence>
<dbReference type="PANTHER" id="PTHR21310:SF59">
    <property type="entry name" value="AMINOGLYCOSIDE PHOSPHOTRANSFERASE DOMAIN-CONTAINING PROTEIN"/>
    <property type="match status" value="1"/>
</dbReference>